<comment type="caution">
    <text evidence="1">The sequence shown here is derived from an EMBL/GenBank/DDBJ whole genome shotgun (WGS) entry which is preliminary data.</text>
</comment>
<evidence type="ECO:0000313" key="2">
    <source>
        <dbReference type="Proteomes" id="UP001526225"/>
    </source>
</evidence>
<sequence>MMLEIKIRNQETGKDEVVSQDFIPLKSVFSWLEFEEKLTVAFAKQAEFEDYVNRANNGENMDDVAVPETVDMPTGTSVLRGRLELIADLFDDKRVTVDALMENGNAMDKLVPLVQTYVMDQYSANDTGKVSKP</sequence>
<gene>
    <name evidence="1" type="ORF">OIT44_04040</name>
</gene>
<keyword evidence="2" id="KW-1185">Reference proteome</keyword>
<dbReference type="EMBL" id="JAOZFE010000003">
    <property type="protein sequence ID" value="MCW0953245.1"/>
    <property type="molecule type" value="Genomic_DNA"/>
</dbReference>
<dbReference type="NCBIfam" id="NF047360">
    <property type="entry name" value="tail_chap_PVL"/>
    <property type="match status" value="1"/>
</dbReference>
<reference evidence="1 2" key="1">
    <citation type="submission" date="2022-10" db="EMBL/GenBank/DDBJ databases">
        <title>Weissella fermenti sp. nov., isolated from fermented cabbage.</title>
        <authorList>
            <person name="Lee J.K."/>
            <person name="Baek J.H."/>
            <person name="Choi D.G."/>
            <person name="Kim J.M."/>
            <person name="Jeon C.O."/>
        </authorList>
    </citation>
    <scope>NUCLEOTIDE SEQUENCE [LARGE SCALE GENOMIC DNA]</scope>
    <source>
        <strain evidence="1 2">KACC 18534</strain>
    </source>
</reference>
<dbReference type="Pfam" id="PF23857">
    <property type="entry name" value="Phage_TAC_19"/>
    <property type="match status" value="1"/>
</dbReference>
<dbReference type="Proteomes" id="UP001526225">
    <property type="component" value="Unassembled WGS sequence"/>
</dbReference>
<proteinExistence type="predicted"/>
<accession>A0ABT3E4F7</accession>
<dbReference type="RefSeq" id="WP_213409665.1">
    <property type="nucleotide sequence ID" value="NZ_CP074441.1"/>
</dbReference>
<dbReference type="InterPro" id="IPR057006">
    <property type="entry name" value="Phage_TAC_19"/>
</dbReference>
<evidence type="ECO:0008006" key="3">
    <source>
        <dbReference type="Google" id="ProtNLM"/>
    </source>
</evidence>
<evidence type="ECO:0000313" key="1">
    <source>
        <dbReference type="EMBL" id="MCW0953245.1"/>
    </source>
</evidence>
<name>A0ABT3E4F7_9LACO</name>
<organism evidence="1 2">
    <name type="scientific">Weissella ceti</name>
    <dbReference type="NCBI Taxonomy" id="759620"/>
    <lineage>
        <taxon>Bacteria</taxon>
        <taxon>Bacillati</taxon>
        <taxon>Bacillota</taxon>
        <taxon>Bacilli</taxon>
        <taxon>Lactobacillales</taxon>
        <taxon>Lactobacillaceae</taxon>
        <taxon>Weissella</taxon>
    </lineage>
</organism>
<protein>
    <recommendedName>
        <fullName evidence="3">Phage protein</fullName>
    </recommendedName>
</protein>